<evidence type="ECO:0000256" key="1">
    <source>
        <dbReference type="ARBA" id="ARBA00004251"/>
    </source>
</evidence>
<evidence type="ECO:0000259" key="12">
    <source>
        <dbReference type="PROSITE" id="PS50268"/>
    </source>
</evidence>
<evidence type="ECO:0000256" key="4">
    <source>
        <dbReference type="ARBA" id="ARBA00022729"/>
    </source>
</evidence>
<dbReference type="PROSITE" id="PS50268">
    <property type="entry name" value="CADHERIN_2"/>
    <property type="match status" value="3"/>
</dbReference>
<dbReference type="FunFam" id="2.60.40.60:FF:000002">
    <property type="entry name" value="Protocadherin alpha 2"/>
    <property type="match status" value="1"/>
</dbReference>
<keyword evidence="8" id="KW-1133">Transmembrane helix</keyword>
<comment type="caution">
    <text evidence="13">The sequence shown here is derived from an EMBL/GenBank/DDBJ whole genome shotgun (WGS) entry which is preliminary data.</text>
</comment>
<keyword evidence="2" id="KW-1003">Cell membrane</keyword>
<evidence type="ECO:0000256" key="5">
    <source>
        <dbReference type="ARBA" id="ARBA00022737"/>
    </source>
</evidence>
<evidence type="ECO:0000256" key="7">
    <source>
        <dbReference type="ARBA" id="ARBA00022889"/>
    </source>
</evidence>
<feature type="domain" description="Cadherin" evidence="12">
    <location>
        <begin position="197"/>
        <end position="302"/>
    </location>
</feature>
<protein>
    <submittedName>
        <fullName evidence="13">PCDB1 protein</fullName>
    </submittedName>
</protein>
<dbReference type="AlphaFoldDB" id="A0A851MJ83"/>
<evidence type="ECO:0000256" key="2">
    <source>
        <dbReference type="ARBA" id="ARBA00022475"/>
    </source>
</evidence>
<dbReference type="GO" id="GO:0007156">
    <property type="term" value="P:homophilic cell adhesion via plasma membrane adhesion molecules"/>
    <property type="evidence" value="ECO:0007669"/>
    <property type="project" value="InterPro"/>
</dbReference>
<feature type="non-terminal residue" evidence="13">
    <location>
        <position position="339"/>
    </location>
</feature>
<dbReference type="PROSITE" id="PS00232">
    <property type="entry name" value="CADHERIN_1"/>
    <property type="match status" value="1"/>
</dbReference>
<keyword evidence="6 11" id="KW-0106">Calcium</keyword>
<keyword evidence="5" id="KW-0677">Repeat</keyword>
<evidence type="ECO:0000256" key="8">
    <source>
        <dbReference type="ARBA" id="ARBA00022989"/>
    </source>
</evidence>
<dbReference type="FunFam" id="2.60.40.60:FF:000007">
    <property type="entry name" value="Protocadherin alpha 2"/>
    <property type="match status" value="1"/>
</dbReference>
<proteinExistence type="predicted"/>
<dbReference type="Gene3D" id="2.60.40.60">
    <property type="entry name" value="Cadherins"/>
    <property type="match status" value="4"/>
</dbReference>
<gene>
    <name evidence="13" type="primary">Pcdhb1</name>
    <name evidence="13" type="ORF">CAMPRO_R12938</name>
</gene>
<evidence type="ECO:0000256" key="6">
    <source>
        <dbReference type="ARBA" id="ARBA00022837"/>
    </source>
</evidence>
<keyword evidence="10" id="KW-0325">Glycoprotein</keyword>
<evidence type="ECO:0000313" key="14">
    <source>
        <dbReference type="Proteomes" id="UP000614027"/>
    </source>
</evidence>
<dbReference type="InterPro" id="IPR002126">
    <property type="entry name" value="Cadherin-like_dom"/>
</dbReference>
<dbReference type="PANTHER" id="PTHR24028:SF118">
    <property type="entry name" value="PROTOCADHERIN BETA-1"/>
    <property type="match status" value="1"/>
</dbReference>
<evidence type="ECO:0000256" key="11">
    <source>
        <dbReference type="PROSITE-ProRule" id="PRU00043"/>
    </source>
</evidence>
<comment type="subcellular location">
    <subcellularLocation>
        <location evidence="1">Cell membrane</location>
        <topology evidence="1">Single-pass type I membrane protein</topology>
    </subcellularLocation>
</comment>
<dbReference type="GO" id="GO:0005886">
    <property type="term" value="C:plasma membrane"/>
    <property type="evidence" value="ECO:0007669"/>
    <property type="project" value="UniProtKB-SubCell"/>
</dbReference>
<dbReference type="SMART" id="SM00112">
    <property type="entry name" value="CA"/>
    <property type="match status" value="3"/>
</dbReference>
<sequence length="339" mass="36966">FLLESAWDPDVGNNSLQHYSISSNGYFHVYTRRRNDSRRYAELVLNRALDREQQAEVAFSITAVDGGTSPSSDTALIRAVVLDINDNIPVFTRSLYKVPVMENSSQDTVVVVVSASDLDSGTNGKIAYSTVQNSEENFETFKMNTETGQIRLKKTLDYEETKTYEIDIQATDGGGLSGHCKVEVQVEDVNDNAPEMIITSLTSTLSEAAPPNTVVALFNARDRDSGDNGRTTCELPGEQPFGIALLVADKYIALVLEKPLDREEQAELDFSVIAADGGSPPRTGSTQVHIFVLDVNDNAPIFTQERYTGQVLENVPEGSVVLSVLATDLDAGVNGDIIY</sequence>
<dbReference type="EMBL" id="WBMV01002523">
    <property type="protein sequence ID" value="NXC27437.1"/>
    <property type="molecule type" value="Genomic_DNA"/>
</dbReference>
<evidence type="ECO:0000256" key="10">
    <source>
        <dbReference type="ARBA" id="ARBA00023180"/>
    </source>
</evidence>
<keyword evidence="14" id="KW-1185">Reference proteome</keyword>
<dbReference type="GO" id="GO:0005509">
    <property type="term" value="F:calcium ion binding"/>
    <property type="evidence" value="ECO:0007669"/>
    <property type="project" value="UniProtKB-UniRule"/>
</dbReference>
<dbReference type="FunFam" id="2.60.40.60:FF:000129">
    <property type="entry name" value="protocadherin alpha-C2 isoform X1"/>
    <property type="match status" value="1"/>
</dbReference>
<feature type="non-terminal residue" evidence="13">
    <location>
        <position position="1"/>
    </location>
</feature>
<keyword evidence="9" id="KW-0472">Membrane</keyword>
<keyword evidence="3" id="KW-0812">Transmembrane</keyword>
<dbReference type="PANTHER" id="PTHR24028">
    <property type="entry name" value="CADHERIN-87A"/>
    <property type="match status" value="1"/>
</dbReference>
<feature type="domain" description="Cadherin" evidence="12">
    <location>
        <begin position="92"/>
        <end position="196"/>
    </location>
</feature>
<dbReference type="SUPFAM" id="SSF49313">
    <property type="entry name" value="Cadherin-like"/>
    <property type="match status" value="4"/>
</dbReference>
<evidence type="ECO:0000256" key="3">
    <source>
        <dbReference type="ARBA" id="ARBA00022692"/>
    </source>
</evidence>
<dbReference type="CDD" id="cd11304">
    <property type="entry name" value="Cadherin_repeat"/>
    <property type="match status" value="4"/>
</dbReference>
<dbReference type="Proteomes" id="UP000614027">
    <property type="component" value="Unassembled WGS sequence"/>
</dbReference>
<dbReference type="InterPro" id="IPR020894">
    <property type="entry name" value="Cadherin_CS"/>
</dbReference>
<dbReference type="OrthoDB" id="6252479at2759"/>
<dbReference type="PRINTS" id="PR00205">
    <property type="entry name" value="CADHERIN"/>
</dbReference>
<evidence type="ECO:0000256" key="9">
    <source>
        <dbReference type="ARBA" id="ARBA00023136"/>
    </source>
</evidence>
<accession>A0A851MJ83</accession>
<organism evidence="13 14">
    <name type="scientific">Campylorhamphus procurvoides</name>
    <dbReference type="NCBI Taxonomy" id="190295"/>
    <lineage>
        <taxon>Eukaryota</taxon>
        <taxon>Metazoa</taxon>
        <taxon>Chordata</taxon>
        <taxon>Craniata</taxon>
        <taxon>Vertebrata</taxon>
        <taxon>Euteleostomi</taxon>
        <taxon>Archelosauria</taxon>
        <taxon>Archosauria</taxon>
        <taxon>Dinosauria</taxon>
        <taxon>Saurischia</taxon>
        <taxon>Theropoda</taxon>
        <taxon>Coelurosauria</taxon>
        <taxon>Aves</taxon>
        <taxon>Neognathae</taxon>
        <taxon>Neoaves</taxon>
        <taxon>Telluraves</taxon>
        <taxon>Australaves</taxon>
        <taxon>Passeriformes</taxon>
        <taxon>Dendrocolaptidae</taxon>
        <taxon>Campylorhamphus</taxon>
    </lineage>
</organism>
<name>A0A851MJ83_9DEND</name>
<keyword evidence="4" id="KW-0732">Signal</keyword>
<reference evidence="13" key="1">
    <citation type="submission" date="2019-09" db="EMBL/GenBank/DDBJ databases">
        <title>Bird 10,000 Genomes (B10K) Project - Family phase.</title>
        <authorList>
            <person name="Zhang G."/>
        </authorList>
    </citation>
    <scope>NUCLEOTIDE SEQUENCE</scope>
    <source>
        <strain evidence="13">B10K-DU-001-09</strain>
        <tissue evidence="13">Muscle</tissue>
    </source>
</reference>
<dbReference type="InterPro" id="IPR015919">
    <property type="entry name" value="Cadherin-like_sf"/>
</dbReference>
<dbReference type="InterPro" id="IPR050174">
    <property type="entry name" value="Protocadherin/Cadherin-CA"/>
</dbReference>
<evidence type="ECO:0000313" key="13">
    <source>
        <dbReference type="EMBL" id="NXC27437.1"/>
    </source>
</evidence>
<dbReference type="Pfam" id="PF00028">
    <property type="entry name" value="Cadherin"/>
    <property type="match status" value="3"/>
</dbReference>
<keyword evidence="7" id="KW-0130">Cell adhesion</keyword>
<feature type="domain" description="Cadherin" evidence="12">
    <location>
        <begin position="5"/>
        <end position="91"/>
    </location>
</feature>